<evidence type="ECO:0000256" key="6">
    <source>
        <dbReference type="ARBA" id="ARBA00023015"/>
    </source>
</evidence>
<keyword evidence="4" id="KW-0963">Cytoplasm</keyword>
<evidence type="ECO:0000256" key="9">
    <source>
        <dbReference type="ARBA" id="ARBA00023163"/>
    </source>
</evidence>
<comment type="similarity">
    <text evidence="2">Belongs to the DtxR/MntR family.</text>
</comment>
<evidence type="ECO:0000256" key="7">
    <source>
        <dbReference type="ARBA" id="ARBA00023125"/>
    </source>
</evidence>
<evidence type="ECO:0000259" key="12">
    <source>
        <dbReference type="PROSITE" id="PS50944"/>
    </source>
</evidence>
<protein>
    <recommendedName>
        <fullName evidence="11">Manganese transport regulator</fullName>
    </recommendedName>
</protein>
<gene>
    <name evidence="13" type="ORF">C7B46_06250</name>
</gene>
<dbReference type="InterPro" id="IPR036388">
    <property type="entry name" value="WH-like_DNA-bd_sf"/>
</dbReference>
<keyword evidence="7" id="KW-0238">DNA-binding</keyword>
<dbReference type="GO" id="GO:0003677">
    <property type="term" value="F:DNA binding"/>
    <property type="evidence" value="ECO:0007669"/>
    <property type="project" value="UniProtKB-KW"/>
</dbReference>
<proteinExistence type="inferred from homology"/>
<dbReference type="SMART" id="SM00529">
    <property type="entry name" value="HTH_DTXR"/>
    <property type="match status" value="1"/>
</dbReference>
<evidence type="ECO:0000256" key="3">
    <source>
        <dbReference type="ARBA" id="ARBA00011738"/>
    </source>
</evidence>
<dbReference type="InterPro" id="IPR036390">
    <property type="entry name" value="WH_DNA-bd_sf"/>
</dbReference>
<name>A0A2T2XIJ8_9FIRM</name>
<dbReference type="GO" id="GO:0003700">
    <property type="term" value="F:DNA-binding transcription factor activity"/>
    <property type="evidence" value="ECO:0007669"/>
    <property type="project" value="InterPro"/>
</dbReference>
<keyword evidence="9" id="KW-0804">Transcription</keyword>
<evidence type="ECO:0000313" key="14">
    <source>
        <dbReference type="Proteomes" id="UP000242972"/>
    </source>
</evidence>
<dbReference type="Gene3D" id="1.10.60.10">
    <property type="entry name" value="Iron dependent repressor, metal binding and dimerisation domain"/>
    <property type="match status" value="1"/>
</dbReference>
<sequence length="139" mass="16257">MSTPSQEDYVEAIWLLTQEKGYARVTDIAERLHISQASVSKMLRRLNAEGLLELERYRGMALTAQGIRQGQRLLARHRTLERFLQHLGVSDPQMVYRDVEGIEHHFSAYTLEQLTALVHYIDENPTWWQHFIQNLPEAK</sequence>
<evidence type="ECO:0000256" key="11">
    <source>
        <dbReference type="ARBA" id="ARBA00032593"/>
    </source>
</evidence>
<dbReference type="GO" id="GO:0046983">
    <property type="term" value="F:protein dimerization activity"/>
    <property type="evidence" value="ECO:0007669"/>
    <property type="project" value="InterPro"/>
</dbReference>
<dbReference type="PANTHER" id="PTHR33238">
    <property type="entry name" value="IRON (METAL) DEPENDENT REPRESSOR, DTXR FAMILY"/>
    <property type="match status" value="1"/>
</dbReference>
<accession>A0A2T2XIJ8</accession>
<dbReference type="SUPFAM" id="SSF46785">
    <property type="entry name" value="Winged helix' DNA-binding domain"/>
    <property type="match status" value="1"/>
</dbReference>
<evidence type="ECO:0000256" key="8">
    <source>
        <dbReference type="ARBA" id="ARBA00023159"/>
    </source>
</evidence>
<comment type="caution">
    <text evidence="13">The sequence shown here is derived from an EMBL/GenBank/DDBJ whole genome shotgun (WGS) entry which is preliminary data.</text>
</comment>
<dbReference type="InterPro" id="IPR050536">
    <property type="entry name" value="DtxR_MntR_Metal-Reg"/>
</dbReference>
<dbReference type="InterPro" id="IPR036421">
    <property type="entry name" value="Fe_dep_repressor_sf"/>
</dbReference>
<dbReference type="AlphaFoldDB" id="A0A2T2XIJ8"/>
<dbReference type="InterPro" id="IPR022689">
    <property type="entry name" value="Iron_dep_repressor"/>
</dbReference>
<dbReference type="EMBL" id="PXYW01000010">
    <property type="protein sequence ID" value="PSR34323.1"/>
    <property type="molecule type" value="Genomic_DNA"/>
</dbReference>
<evidence type="ECO:0000256" key="5">
    <source>
        <dbReference type="ARBA" id="ARBA00022491"/>
    </source>
</evidence>
<keyword evidence="6" id="KW-0805">Transcription regulation</keyword>
<dbReference type="Proteomes" id="UP000242972">
    <property type="component" value="Unassembled WGS sequence"/>
</dbReference>
<comment type="subcellular location">
    <subcellularLocation>
        <location evidence="1">Cytoplasm</location>
    </subcellularLocation>
</comment>
<evidence type="ECO:0000256" key="2">
    <source>
        <dbReference type="ARBA" id="ARBA00007871"/>
    </source>
</evidence>
<dbReference type="GO" id="GO:0046914">
    <property type="term" value="F:transition metal ion binding"/>
    <property type="evidence" value="ECO:0007669"/>
    <property type="project" value="InterPro"/>
</dbReference>
<keyword evidence="8" id="KW-0010">Activator</keyword>
<dbReference type="NCBIfam" id="NF003025">
    <property type="entry name" value="PRK03902.1"/>
    <property type="match status" value="1"/>
</dbReference>
<evidence type="ECO:0000256" key="4">
    <source>
        <dbReference type="ARBA" id="ARBA00022490"/>
    </source>
</evidence>
<evidence type="ECO:0000256" key="1">
    <source>
        <dbReference type="ARBA" id="ARBA00004496"/>
    </source>
</evidence>
<dbReference type="InterPro" id="IPR001367">
    <property type="entry name" value="Fe_dep_repressor"/>
</dbReference>
<keyword evidence="5" id="KW-0678">Repressor</keyword>
<dbReference type="PROSITE" id="PS50944">
    <property type="entry name" value="HTH_DTXR"/>
    <property type="match status" value="1"/>
</dbReference>
<dbReference type="PANTHER" id="PTHR33238:SF11">
    <property type="entry name" value="TRANSCRIPTIONAL REGULATOR MNTR"/>
    <property type="match status" value="1"/>
</dbReference>
<dbReference type="Gene3D" id="1.10.10.10">
    <property type="entry name" value="Winged helix-like DNA-binding domain superfamily/Winged helix DNA-binding domain"/>
    <property type="match status" value="1"/>
</dbReference>
<organism evidence="13 14">
    <name type="scientific">Sulfobacillus benefaciens</name>
    <dbReference type="NCBI Taxonomy" id="453960"/>
    <lineage>
        <taxon>Bacteria</taxon>
        <taxon>Bacillati</taxon>
        <taxon>Bacillota</taxon>
        <taxon>Clostridia</taxon>
        <taxon>Eubacteriales</taxon>
        <taxon>Clostridiales Family XVII. Incertae Sedis</taxon>
        <taxon>Sulfobacillus</taxon>
    </lineage>
</organism>
<dbReference type="InterPro" id="IPR022687">
    <property type="entry name" value="HTH_DTXR"/>
</dbReference>
<dbReference type="GO" id="GO:0005737">
    <property type="term" value="C:cytoplasm"/>
    <property type="evidence" value="ECO:0007669"/>
    <property type="project" value="UniProtKB-SubCell"/>
</dbReference>
<evidence type="ECO:0000256" key="10">
    <source>
        <dbReference type="ARBA" id="ARBA00023211"/>
    </source>
</evidence>
<dbReference type="Pfam" id="PF01325">
    <property type="entry name" value="Fe_dep_repress"/>
    <property type="match status" value="1"/>
</dbReference>
<reference evidence="13 14" key="1">
    <citation type="journal article" date="2014" name="BMC Genomics">
        <title>Comparison of environmental and isolate Sulfobacillus genomes reveals diverse carbon, sulfur, nitrogen, and hydrogen metabolisms.</title>
        <authorList>
            <person name="Justice N.B."/>
            <person name="Norman A."/>
            <person name="Brown C.T."/>
            <person name="Singh A."/>
            <person name="Thomas B.C."/>
            <person name="Banfield J.F."/>
        </authorList>
    </citation>
    <scope>NUCLEOTIDE SEQUENCE [LARGE SCALE GENOMIC DNA]</scope>
    <source>
        <strain evidence="13">AMDSBA4</strain>
    </source>
</reference>
<keyword evidence="10" id="KW-0464">Manganese</keyword>
<feature type="domain" description="HTH dtxR-type" evidence="12">
    <location>
        <begin position="1"/>
        <end position="63"/>
    </location>
</feature>
<dbReference type="Pfam" id="PF02742">
    <property type="entry name" value="Fe_dep_repr_C"/>
    <property type="match status" value="1"/>
</dbReference>
<evidence type="ECO:0000313" key="13">
    <source>
        <dbReference type="EMBL" id="PSR34323.1"/>
    </source>
</evidence>
<comment type="subunit">
    <text evidence="3">Homodimer.</text>
</comment>